<accession>A0ABD5CE92</accession>
<evidence type="ECO:0000313" key="2">
    <source>
        <dbReference type="Proteomes" id="UP001245184"/>
    </source>
</evidence>
<dbReference type="AlphaFoldDB" id="A0ABD5CE92"/>
<sequence length="30" mass="3305">MHWKSPAGSVARFEAQFSSDSHISRVGTVE</sequence>
<evidence type="ECO:0000313" key="1">
    <source>
        <dbReference type="EMBL" id="MDR6203614.1"/>
    </source>
</evidence>
<gene>
    <name evidence="1" type="ORF">QF025_002334</name>
</gene>
<dbReference type="EMBL" id="JAVIZN010000002">
    <property type="protein sequence ID" value="MDR6203614.1"/>
    <property type="molecule type" value="Genomic_DNA"/>
</dbReference>
<organism evidence="1 2">
    <name type="scientific">Paraburkholderia graminis</name>
    <dbReference type="NCBI Taxonomy" id="60548"/>
    <lineage>
        <taxon>Bacteria</taxon>
        <taxon>Pseudomonadati</taxon>
        <taxon>Pseudomonadota</taxon>
        <taxon>Betaproteobacteria</taxon>
        <taxon>Burkholderiales</taxon>
        <taxon>Burkholderiaceae</taxon>
        <taxon>Paraburkholderia</taxon>
    </lineage>
</organism>
<dbReference type="Proteomes" id="UP001245184">
    <property type="component" value="Unassembled WGS sequence"/>
</dbReference>
<reference evidence="1 2" key="1">
    <citation type="submission" date="2023-08" db="EMBL/GenBank/DDBJ databases">
        <title>Genome sequencing of plant associated microbes to promote plant fitness in Sorghum bicolor and Oryza sativa.</title>
        <authorList>
            <person name="Coleman-Derr D."/>
        </authorList>
    </citation>
    <scope>NUCLEOTIDE SEQUENCE [LARGE SCALE GENOMIC DNA]</scope>
    <source>
        <strain evidence="1 2">SLBN-33</strain>
    </source>
</reference>
<proteinExistence type="predicted"/>
<name>A0ABD5CE92_9BURK</name>
<protein>
    <submittedName>
        <fullName evidence="1">Uncharacterized protein</fullName>
    </submittedName>
</protein>
<comment type="caution">
    <text evidence="1">The sequence shown here is derived from an EMBL/GenBank/DDBJ whole genome shotgun (WGS) entry which is preliminary data.</text>
</comment>